<dbReference type="RefSeq" id="XP_029242380.1">
    <property type="nucleotide sequence ID" value="XM_029377721.1"/>
</dbReference>
<protein>
    <submittedName>
        <fullName evidence="2">Uncharacterized protein</fullName>
    </submittedName>
</protein>
<accession>A0A3R7KXT1</accession>
<evidence type="ECO:0000313" key="3">
    <source>
        <dbReference type="Proteomes" id="UP000283634"/>
    </source>
</evidence>
<feature type="compositionally biased region" description="Basic and acidic residues" evidence="1">
    <location>
        <begin position="29"/>
        <end position="44"/>
    </location>
</feature>
<reference evidence="2 3" key="1">
    <citation type="journal article" date="2018" name="BMC Genomics">
        <title>Genomic comparison of Trypanosoma conorhini and Trypanosoma rangeli to Trypanosoma cruzi strains of high and low virulence.</title>
        <authorList>
            <person name="Bradwell K.R."/>
            <person name="Koparde V.N."/>
            <person name="Matveyev A.V."/>
            <person name="Serrano M.G."/>
            <person name="Alves J.M."/>
            <person name="Parikh H."/>
            <person name="Huang B."/>
            <person name="Lee V."/>
            <person name="Espinosa-Alvarez O."/>
            <person name="Ortiz P.A."/>
            <person name="Costa-Martins A.G."/>
            <person name="Teixeira M.M."/>
            <person name="Buck G.A."/>
        </authorList>
    </citation>
    <scope>NUCLEOTIDE SEQUENCE [LARGE SCALE GENOMIC DNA]</scope>
    <source>
        <strain evidence="2 3">AM80</strain>
    </source>
</reference>
<dbReference type="EMBL" id="MKGL01000012">
    <property type="protein sequence ID" value="RNF11816.1"/>
    <property type="molecule type" value="Genomic_DNA"/>
</dbReference>
<dbReference type="Proteomes" id="UP000283634">
    <property type="component" value="Unassembled WGS sequence"/>
</dbReference>
<feature type="region of interest" description="Disordered" evidence="1">
    <location>
        <begin position="1"/>
        <end position="61"/>
    </location>
</feature>
<sequence length="116" mass="12328">MPSQPNSPSAATKVAEKGLTAGAVGQLSKDGRAKEKEKERRQDTNHPGCTVRTPSSGSRLSGVPYAAVQTQQAILNAIVSLIPELTLESLGVLWKEVRVEIGRKEKLTQALPSGPQ</sequence>
<evidence type="ECO:0000313" key="2">
    <source>
        <dbReference type="EMBL" id="RNF11816.1"/>
    </source>
</evidence>
<gene>
    <name evidence="2" type="ORF">TraAM80_00650</name>
</gene>
<name>A0A3R7KXT1_TRYRA</name>
<proteinExistence type="predicted"/>
<evidence type="ECO:0000256" key="1">
    <source>
        <dbReference type="SAM" id="MobiDB-lite"/>
    </source>
</evidence>
<dbReference type="VEuPathDB" id="TriTrypDB:TRSC58_05831"/>
<feature type="compositionally biased region" description="Polar residues" evidence="1">
    <location>
        <begin position="1"/>
        <end position="10"/>
    </location>
</feature>
<keyword evidence="3" id="KW-1185">Reference proteome</keyword>
<dbReference type="GeneID" id="40324583"/>
<dbReference type="AlphaFoldDB" id="A0A3R7KXT1"/>
<organism evidence="2 3">
    <name type="scientific">Trypanosoma rangeli</name>
    <dbReference type="NCBI Taxonomy" id="5698"/>
    <lineage>
        <taxon>Eukaryota</taxon>
        <taxon>Discoba</taxon>
        <taxon>Euglenozoa</taxon>
        <taxon>Kinetoplastea</taxon>
        <taxon>Metakinetoplastina</taxon>
        <taxon>Trypanosomatida</taxon>
        <taxon>Trypanosomatidae</taxon>
        <taxon>Trypanosoma</taxon>
        <taxon>Herpetosoma</taxon>
    </lineage>
</organism>
<comment type="caution">
    <text evidence="2">The sequence shown here is derived from an EMBL/GenBank/DDBJ whole genome shotgun (WGS) entry which is preliminary data.</text>
</comment>